<gene>
    <name evidence="2" type="ORF">GX576_09860</name>
</gene>
<evidence type="ECO:0000256" key="1">
    <source>
        <dbReference type="SAM" id="SignalP"/>
    </source>
</evidence>
<keyword evidence="1" id="KW-0732">Signal</keyword>
<dbReference type="Pfam" id="PF13414">
    <property type="entry name" value="TPR_11"/>
    <property type="match status" value="1"/>
</dbReference>
<dbReference type="AlphaFoldDB" id="A0A7X7LWI7"/>
<accession>A0A7X7LWI7</accession>
<feature type="chain" id="PRO_5031552626" evidence="1">
    <location>
        <begin position="20"/>
        <end position="213"/>
    </location>
</feature>
<organism evidence="2 3">
    <name type="scientific">Thauera phenolivorans</name>
    <dbReference type="NCBI Taxonomy" id="1792543"/>
    <lineage>
        <taxon>Bacteria</taxon>
        <taxon>Pseudomonadati</taxon>
        <taxon>Pseudomonadota</taxon>
        <taxon>Betaproteobacteria</taxon>
        <taxon>Rhodocyclales</taxon>
        <taxon>Zoogloeaceae</taxon>
        <taxon>Thauera</taxon>
    </lineage>
</organism>
<name>A0A7X7LWI7_9RHOO</name>
<protein>
    <submittedName>
        <fullName evidence="2">Tetratricopeptide repeat protein</fullName>
    </submittedName>
</protein>
<proteinExistence type="predicted"/>
<evidence type="ECO:0000313" key="3">
    <source>
        <dbReference type="Proteomes" id="UP000536534"/>
    </source>
</evidence>
<comment type="caution">
    <text evidence="2">The sequence shown here is derived from an EMBL/GenBank/DDBJ whole genome shotgun (WGS) entry which is preliminary data.</text>
</comment>
<dbReference type="EMBL" id="JAAYYV010000252">
    <property type="protein sequence ID" value="NLF54679.1"/>
    <property type="molecule type" value="Genomic_DNA"/>
</dbReference>
<reference evidence="2 3" key="1">
    <citation type="journal article" date="2020" name="Biotechnol. Biofuels">
        <title>New insights from the biogas microbiome by comprehensive genome-resolved metagenomics of nearly 1600 species originating from multiple anaerobic digesters.</title>
        <authorList>
            <person name="Campanaro S."/>
            <person name="Treu L."/>
            <person name="Rodriguez-R L.M."/>
            <person name="Kovalovszki A."/>
            <person name="Ziels R.M."/>
            <person name="Maus I."/>
            <person name="Zhu X."/>
            <person name="Kougias P.G."/>
            <person name="Basile A."/>
            <person name="Luo G."/>
            <person name="Schluter A."/>
            <person name="Konstantinidis K.T."/>
            <person name="Angelidaki I."/>
        </authorList>
    </citation>
    <scope>NUCLEOTIDE SEQUENCE [LARGE SCALE GENOMIC DNA]</scope>
    <source>
        <strain evidence="2">AS06rmzACSIP_256</strain>
    </source>
</reference>
<dbReference type="Proteomes" id="UP000536534">
    <property type="component" value="Unassembled WGS sequence"/>
</dbReference>
<dbReference type="InterPro" id="IPR011990">
    <property type="entry name" value="TPR-like_helical_dom_sf"/>
</dbReference>
<feature type="signal peptide" evidence="1">
    <location>
        <begin position="1"/>
        <end position="19"/>
    </location>
</feature>
<dbReference type="Gene3D" id="1.25.40.10">
    <property type="entry name" value="Tetratricopeptide repeat domain"/>
    <property type="match status" value="1"/>
</dbReference>
<sequence>MIMATGRFRALFISATLVAASPFALGQSVCGDPFSEGGGSRDYRTASQEARQIVERFHFTDDVKMMRRGASTNQLAADIAYTLRKFPNHYQALMTMGDYSLKVKLNPPPGAQYTVECWFDRALRFAPDDPMVKTVYGLYLIKRNKHKDAVAQLEAALAQAGDNANVHYNLGLAYFDLKQYDKALKSAHAAYRMGFPFPGLKNKLQRVGAWREP</sequence>
<dbReference type="SUPFAM" id="SSF48452">
    <property type="entry name" value="TPR-like"/>
    <property type="match status" value="1"/>
</dbReference>
<evidence type="ECO:0000313" key="2">
    <source>
        <dbReference type="EMBL" id="NLF54679.1"/>
    </source>
</evidence>